<comment type="caution">
    <text evidence="1">The sequence shown here is derived from an EMBL/GenBank/DDBJ whole genome shotgun (WGS) entry which is preliminary data.</text>
</comment>
<protein>
    <submittedName>
        <fullName evidence="1">Uncharacterized protein</fullName>
    </submittedName>
</protein>
<reference evidence="1 2" key="1">
    <citation type="submission" date="2015-06" db="EMBL/GenBank/DDBJ databases">
        <title>Talaromyces atroroseus IBT 11181 draft genome.</title>
        <authorList>
            <person name="Rasmussen K.B."/>
            <person name="Rasmussen S."/>
            <person name="Petersen B."/>
            <person name="Sicheritz-Ponten T."/>
            <person name="Mortensen U.H."/>
            <person name="Thrane U."/>
        </authorList>
    </citation>
    <scope>NUCLEOTIDE SEQUENCE [LARGE SCALE GENOMIC DNA]</scope>
    <source>
        <strain evidence="1 2">IBT 11181</strain>
    </source>
</reference>
<dbReference type="GeneID" id="31004392"/>
<dbReference type="InterPro" id="IPR013893">
    <property type="entry name" value="RNase_P_Rpp40"/>
</dbReference>
<dbReference type="STRING" id="1441469.A0A225AFP9"/>
<dbReference type="PANTHER" id="PTHR15396:SF1">
    <property type="entry name" value="RIBONUCLEASE P PROTEIN SUBUNIT P40"/>
    <property type="match status" value="1"/>
</dbReference>
<sequence>MLDFAEGASAHEKSYIAVGQLPELVEDRRPPYRKAPFTTLSRHALVHTTELIMPREVYNAIWSSMQDKLAKPRYIQVIMPLIALLEGDFFNTFVKSGCVLMQSEGRSGVDDVFTLHNGTLTLQVGKDKYERSGLAGKPIRSGGRKHAKERFAIEIDLCQPSMLHGKRAFERIVWACRNVLNASLTWILVCDASSQNSLDQAVAALAKYHPRILDCRFEETSHPVAQIPPLSLDEIPPSSSPRDLEEYCNEVSEWLALVSLRSPRISVDDVIDPYLSRYAVPHAESTLPQPTALVSLRWQGAMASRWITQLFTLFILEQRLHTDCLNAWTALSASAFRRVAVENADGYTILSIPEKARPMGNSFISWDFIGASLCT</sequence>
<dbReference type="Pfam" id="PF08584">
    <property type="entry name" value="Ribonuc_P_40"/>
    <property type="match status" value="1"/>
</dbReference>
<dbReference type="OrthoDB" id="63112at2759"/>
<dbReference type="Proteomes" id="UP000214365">
    <property type="component" value="Unassembled WGS sequence"/>
</dbReference>
<dbReference type="RefSeq" id="XP_020120293.1">
    <property type="nucleotide sequence ID" value="XM_020266929.1"/>
</dbReference>
<evidence type="ECO:0000313" key="1">
    <source>
        <dbReference type="EMBL" id="OKL60172.1"/>
    </source>
</evidence>
<evidence type="ECO:0000313" key="2">
    <source>
        <dbReference type="Proteomes" id="UP000214365"/>
    </source>
</evidence>
<dbReference type="AlphaFoldDB" id="A0A225AFP9"/>
<dbReference type="GO" id="GO:0000447">
    <property type="term" value="P:endonucleolytic cleavage in ITS1 to separate SSU-rRNA from 5.8S rRNA and LSU-rRNA from tricistronic rRNA transcript (SSU-rRNA, 5.8S rRNA, LSU-rRNA)"/>
    <property type="evidence" value="ECO:0007669"/>
    <property type="project" value="TreeGrafter"/>
</dbReference>
<keyword evidence="2" id="KW-1185">Reference proteome</keyword>
<organism evidence="1 2">
    <name type="scientific">Talaromyces atroroseus</name>
    <dbReference type="NCBI Taxonomy" id="1441469"/>
    <lineage>
        <taxon>Eukaryota</taxon>
        <taxon>Fungi</taxon>
        <taxon>Dikarya</taxon>
        <taxon>Ascomycota</taxon>
        <taxon>Pezizomycotina</taxon>
        <taxon>Eurotiomycetes</taxon>
        <taxon>Eurotiomycetidae</taxon>
        <taxon>Eurotiales</taxon>
        <taxon>Trichocomaceae</taxon>
        <taxon>Talaromyces</taxon>
        <taxon>Talaromyces sect. Trachyspermi</taxon>
    </lineage>
</organism>
<name>A0A225AFP9_TALAT</name>
<proteinExistence type="predicted"/>
<dbReference type="GO" id="GO:0000171">
    <property type="term" value="F:ribonuclease MRP activity"/>
    <property type="evidence" value="ECO:0007669"/>
    <property type="project" value="TreeGrafter"/>
</dbReference>
<dbReference type="GO" id="GO:0004526">
    <property type="term" value="F:ribonuclease P activity"/>
    <property type="evidence" value="ECO:0007669"/>
    <property type="project" value="TreeGrafter"/>
</dbReference>
<gene>
    <name evidence="1" type="ORF">UA08_04637</name>
</gene>
<dbReference type="GO" id="GO:0030681">
    <property type="term" value="C:multimeric ribonuclease P complex"/>
    <property type="evidence" value="ECO:0007669"/>
    <property type="project" value="TreeGrafter"/>
</dbReference>
<dbReference type="EMBL" id="LFMY01000006">
    <property type="protein sequence ID" value="OKL60172.1"/>
    <property type="molecule type" value="Genomic_DNA"/>
</dbReference>
<dbReference type="GO" id="GO:0001682">
    <property type="term" value="P:tRNA 5'-leader removal"/>
    <property type="evidence" value="ECO:0007669"/>
    <property type="project" value="InterPro"/>
</dbReference>
<dbReference type="PANTHER" id="PTHR15396">
    <property type="entry name" value="RIBONUCLEASE P PROTEIN SUBUNIT P40"/>
    <property type="match status" value="1"/>
</dbReference>
<accession>A0A225AFP9</accession>
<dbReference type="GO" id="GO:0000172">
    <property type="term" value="C:ribonuclease MRP complex"/>
    <property type="evidence" value="ECO:0007669"/>
    <property type="project" value="TreeGrafter"/>
</dbReference>